<organism evidence="1 2">
    <name type="scientific">Flagellimonas profundi</name>
    <dbReference type="NCBI Taxonomy" id="2915620"/>
    <lineage>
        <taxon>Bacteria</taxon>
        <taxon>Pseudomonadati</taxon>
        <taxon>Bacteroidota</taxon>
        <taxon>Flavobacteriia</taxon>
        <taxon>Flavobacteriales</taxon>
        <taxon>Flavobacteriaceae</taxon>
        <taxon>Flagellimonas</taxon>
    </lineage>
</organism>
<accession>A0ABS3FAD0</accession>
<evidence type="ECO:0008006" key="3">
    <source>
        <dbReference type="Google" id="ProtNLM"/>
    </source>
</evidence>
<sequence>MHTAPEAQRPVERRFLTGQSETISNNIKYYYYDKCNVQICYGFGSDTKPTQEGYNVDFNLEENCLICGANKYTVDDFEIEQVYRYEGESNPSDEATVYGIVSKDGLKGILVTAYGAYTDSMSTAMLRKLALKKD</sequence>
<keyword evidence="2" id="KW-1185">Reference proteome</keyword>
<reference evidence="1 2" key="1">
    <citation type="submission" date="2021-03" db="EMBL/GenBank/DDBJ databases">
        <title>Muricauda lutimaris sp. nov. and Muricauda ruestringensis sp. nov, two marine members of the Flavobacteriaceae isolated from deep sea sediments of Western Pacific.</title>
        <authorList>
            <person name="Zhao S."/>
            <person name="Liu R."/>
        </authorList>
    </citation>
    <scope>NUCLEOTIDE SEQUENCE [LARGE SCALE GENOMIC DNA]</scope>
    <source>
        <strain evidence="1 2">BC31-3-A3</strain>
    </source>
</reference>
<evidence type="ECO:0000313" key="2">
    <source>
        <dbReference type="Proteomes" id="UP000664807"/>
    </source>
</evidence>
<evidence type="ECO:0000313" key="1">
    <source>
        <dbReference type="EMBL" id="MBO0340110.1"/>
    </source>
</evidence>
<dbReference type="RefSeq" id="WP_207025709.1">
    <property type="nucleotide sequence ID" value="NZ_JAFLNM010000001.1"/>
</dbReference>
<protein>
    <recommendedName>
        <fullName evidence="3">Phosphoribosylpyrophosphate synthetase</fullName>
    </recommendedName>
</protein>
<gene>
    <name evidence="1" type="ORF">J0654_00565</name>
</gene>
<name>A0ABS3FAD0_9FLAO</name>
<dbReference type="Proteomes" id="UP000664807">
    <property type="component" value="Unassembled WGS sequence"/>
</dbReference>
<comment type="caution">
    <text evidence="1">The sequence shown here is derived from an EMBL/GenBank/DDBJ whole genome shotgun (WGS) entry which is preliminary data.</text>
</comment>
<dbReference type="EMBL" id="JAFLNM010000001">
    <property type="protein sequence ID" value="MBO0340110.1"/>
    <property type="molecule type" value="Genomic_DNA"/>
</dbReference>
<proteinExistence type="predicted"/>